<dbReference type="PANTHER" id="PTHR45999:SF2">
    <property type="entry name" value="PROTEIN UNC-13 HOMOLOG 4B"/>
    <property type="match status" value="1"/>
</dbReference>
<dbReference type="Pfam" id="PF06292">
    <property type="entry name" value="MUN"/>
    <property type="match status" value="1"/>
</dbReference>
<proteinExistence type="inferred from homology"/>
<dbReference type="CDD" id="cd04009">
    <property type="entry name" value="C2B_Munc13-like"/>
    <property type="match status" value="1"/>
</dbReference>
<dbReference type="Proteomes" id="UP000078200">
    <property type="component" value="Unassembled WGS sequence"/>
</dbReference>
<sequence>MDEERMWKNFYEKLQELKTNPPTEHESRLQDEDGGFFEKFGSLLRQKSHIEENSLKTNLAPFALEAENENEAHEEWQLVAEDESPASSREELDCAAVQSLELKRDLNIEEAKERKEEFFEKSVGMNCNGLSTLTLSTATKQTSAYTHIFSSRSWKLRCPTILNIGRTHEDNKKSASTLSLQAPSRRRILNRNGSIASNHFRGVHKHLIEKHAETVCHSMTIEDLYEEILYEIANNIGCESSDAGRESLIEFAQEAFKISNERHEDILKMAEQKEPPNVRLNVEIIKAENLMPKDSNGFSDPFVTLYLESNGSHRYNSSVKTETLNPVWEEHFSLPVVDNPRKEVLILEVWDFDAAETVKEKVNKLLDVKGVKGLRKLMKEIAMTASTGKHDNELIGRTAITLKSIPVSGCTIWYNLEKGNKTKSRGSILINLALSAEKNKQVAVQEHRHLLKLLLLHELESSQVANFWWNGKFSANGETIRSQHAVQSGLSSFDCALSQWSVYASIHEEHPLSFSLFNSILDVITPVLKCHLNESDDMKTFWDGAKRILPSCFSVLRKLRAKNVSDKQIVKTLCDVLDIFAKVNTLPLPESIDLFPPNIYGWISRAEDSEYSIDKAIEDAIHAGTKEWLEHIIEGNRQSNGEQSDDENLQYLIKLIQMIRSDLQRAMEYFDKHFYHKMRLNFSAVLLKYYDKKLVEIVKSIVSEVCGNIKRLHIPDEQNEALPDLSEINMGTTLFELYLVLKRFLTLGKSLCPNEELAMENFHTWFMTGVTHWLDISVIKALNRIEKAIELDKLVAVDDTVKYSSSAVDTLAIFYQIKIFWQQLDWPDVEGSYTFVAKIVDDICRCCVFYAQRMSRRVEDLTKDESELFHVTTEWCLAINNIDYIRQSLPAFIKELGTDDVIKRLGEFRSNLEAERCEITIRNVIENALDTERNQILELLEIVARKMAPPIRRFLAEGAEVLHEDSNSMERLMMYLENSLRTLYNTLNEVNFARILDAIWAELSVIMYDLIQSNLDKRRPPAFFQNLRQTLHVMISCFKTGNMVTSDIEVLTEIERILDLHAFETADLIHQYYLERLGHQKEINKSEYGQLTIRANFIDADLKLDIMNARNLVPMDTNGSCDSFVKAHFLPSNRFLGVSAVKTAVQSKTRFPLYDEQFTIKLTQDQQEKQNSLILFSIKDKDYFGMTNQYIAECYITFADLLANENDQIHMELSRPEYTASETIRALEYRQGDKQAKDFLKKLKNKSYS</sequence>
<dbReference type="GO" id="GO:0005770">
    <property type="term" value="C:late endosome"/>
    <property type="evidence" value="ECO:0007669"/>
    <property type="project" value="UniProtKB-SubCell"/>
</dbReference>
<reference evidence="11" key="1">
    <citation type="submission" date="2020-05" db="UniProtKB">
        <authorList>
            <consortium name="EnsemblMetazoa"/>
        </authorList>
    </citation>
    <scope>IDENTIFICATION</scope>
    <source>
        <strain evidence="11">TTRI</strain>
    </source>
</reference>
<evidence type="ECO:0000256" key="6">
    <source>
        <dbReference type="ARBA" id="ARBA00022490"/>
    </source>
</evidence>
<dbReference type="Gene3D" id="2.60.40.150">
    <property type="entry name" value="C2 domain"/>
    <property type="match status" value="2"/>
</dbReference>
<dbReference type="GO" id="GO:0006887">
    <property type="term" value="P:exocytosis"/>
    <property type="evidence" value="ECO:0007669"/>
    <property type="project" value="UniProtKB-KW"/>
</dbReference>
<dbReference type="STRING" id="7395.A0A1A9UVH7"/>
<dbReference type="InterPro" id="IPR014770">
    <property type="entry name" value="Munc13_1"/>
</dbReference>
<dbReference type="GO" id="GO:0099503">
    <property type="term" value="C:secretory vesicle"/>
    <property type="evidence" value="ECO:0007669"/>
    <property type="project" value="TreeGrafter"/>
</dbReference>
<keyword evidence="7" id="KW-0967">Endosome</keyword>
<dbReference type="InterPro" id="IPR000008">
    <property type="entry name" value="C2_dom"/>
</dbReference>
<accession>A0A1A9UVH7</accession>
<dbReference type="InterPro" id="IPR052095">
    <property type="entry name" value="UNC-13_domain"/>
</dbReference>
<evidence type="ECO:0000256" key="1">
    <source>
        <dbReference type="ARBA" id="ARBA00004172"/>
    </source>
</evidence>
<dbReference type="PRINTS" id="PR00360">
    <property type="entry name" value="C2DOMAIN"/>
</dbReference>
<evidence type="ECO:0000256" key="2">
    <source>
        <dbReference type="ARBA" id="ARBA00004496"/>
    </source>
</evidence>
<protein>
    <recommendedName>
        <fullName evidence="13">Protein unc-13 homolog 4B</fullName>
    </recommendedName>
</protein>
<dbReference type="PROSITE" id="PS50004">
    <property type="entry name" value="C2"/>
    <property type="match status" value="2"/>
</dbReference>
<keyword evidence="5" id="KW-0268">Exocytosis</keyword>
<keyword evidence="12" id="KW-1185">Reference proteome</keyword>
<comment type="subcellular location">
    <subcellularLocation>
        <location evidence="2">Cytoplasm</location>
    </subcellularLocation>
    <subcellularLocation>
        <location evidence="3">Late endosome</location>
    </subcellularLocation>
    <subcellularLocation>
        <location evidence="1">Recycling endosome</location>
    </subcellularLocation>
</comment>
<evidence type="ECO:0000313" key="11">
    <source>
        <dbReference type="EnsemblMetazoa" id="GAUT016987-PA"/>
    </source>
</evidence>
<dbReference type="GO" id="GO:0055037">
    <property type="term" value="C:recycling endosome"/>
    <property type="evidence" value="ECO:0007669"/>
    <property type="project" value="UniProtKB-SubCell"/>
</dbReference>
<evidence type="ECO:0000256" key="5">
    <source>
        <dbReference type="ARBA" id="ARBA00022483"/>
    </source>
</evidence>
<evidence type="ECO:0000259" key="10">
    <source>
        <dbReference type="PROSITE" id="PS51259"/>
    </source>
</evidence>
<dbReference type="SUPFAM" id="SSF49562">
    <property type="entry name" value="C2 domain (Calcium/lipid-binding domain, CaLB)"/>
    <property type="match status" value="2"/>
</dbReference>
<evidence type="ECO:0008006" key="13">
    <source>
        <dbReference type="Google" id="ProtNLM"/>
    </source>
</evidence>
<dbReference type="AlphaFoldDB" id="A0A1A9UVH7"/>
<evidence type="ECO:0000256" key="4">
    <source>
        <dbReference type="ARBA" id="ARBA00005823"/>
    </source>
</evidence>
<feature type="domain" description="MHD2" evidence="10">
    <location>
        <begin position="966"/>
        <end position="1072"/>
    </location>
</feature>
<organism evidence="11 12">
    <name type="scientific">Glossina austeni</name>
    <name type="common">Savannah tsetse fly</name>
    <dbReference type="NCBI Taxonomy" id="7395"/>
    <lineage>
        <taxon>Eukaryota</taxon>
        <taxon>Metazoa</taxon>
        <taxon>Ecdysozoa</taxon>
        <taxon>Arthropoda</taxon>
        <taxon>Hexapoda</taxon>
        <taxon>Insecta</taxon>
        <taxon>Pterygota</taxon>
        <taxon>Neoptera</taxon>
        <taxon>Endopterygota</taxon>
        <taxon>Diptera</taxon>
        <taxon>Brachycera</taxon>
        <taxon>Muscomorpha</taxon>
        <taxon>Hippoboscoidea</taxon>
        <taxon>Glossinidae</taxon>
        <taxon>Glossina</taxon>
    </lineage>
</organism>
<evidence type="ECO:0000259" key="9">
    <source>
        <dbReference type="PROSITE" id="PS51258"/>
    </source>
</evidence>
<evidence type="ECO:0000256" key="3">
    <source>
        <dbReference type="ARBA" id="ARBA00004603"/>
    </source>
</evidence>
<evidence type="ECO:0000256" key="7">
    <source>
        <dbReference type="ARBA" id="ARBA00022753"/>
    </source>
</evidence>
<dbReference type="PROSITE" id="PS51259">
    <property type="entry name" value="MHD2"/>
    <property type="match status" value="1"/>
</dbReference>
<feature type="domain" description="MHD1" evidence="9">
    <location>
        <begin position="735"/>
        <end position="854"/>
    </location>
</feature>
<dbReference type="InterPro" id="IPR010439">
    <property type="entry name" value="MUN_dom"/>
</dbReference>
<dbReference type="VEuPathDB" id="VectorBase:GAUT016987"/>
<dbReference type="InterPro" id="IPR014772">
    <property type="entry name" value="Munc13_dom-2"/>
</dbReference>
<dbReference type="PROSITE" id="PS51258">
    <property type="entry name" value="MHD1"/>
    <property type="match status" value="1"/>
</dbReference>
<name>A0A1A9UVH7_GLOAU</name>
<evidence type="ECO:0000259" key="8">
    <source>
        <dbReference type="PROSITE" id="PS50004"/>
    </source>
</evidence>
<comment type="similarity">
    <text evidence="4">Belongs to the unc-13 family.</text>
</comment>
<dbReference type="Pfam" id="PF00168">
    <property type="entry name" value="C2"/>
    <property type="match status" value="2"/>
</dbReference>
<dbReference type="EnsemblMetazoa" id="GAUT016987-RA">
    <property type="protein sequence ID" value="GAUT016987-PA"/>
    <property type="gene ID" value="GAUT016987"/>
</dbReference>
<dbReference type="PANTHER" id="PTHR45999">
    <property type="entry name" value="UNC-13-4A, ISOFORM B"/>
    <property type="match status" value="1"/>
</dbReference>
<feature type="domain" description="C2" evidence="8">
    <location>
        <begin position="1085"/>
        <end position="1213"/>
    </location>
</feature>
<dbReference type="SMART" id="SM00239">
    <property type="entry name" value="C2"/>
    <property type="match status" value="2"/>
</dbReference>
<evidence type="ECO:0000313" key="12">
    <source>
        <dbReference type="Proteomes" id="UP000078200"/>
    </source>
</evidence>
<dbReference type="InterPro" id="IPR035892">
    <property type="entry name" value="C2_domain_sf"/>
</dbReference>
<dbReference type="Gene3D" id="1.10.357.50">
    <property type="match status" value="1"/>
</dbReference>
<keyword evidence="6" id="KW-0963">Cytoplasm</keyword>
<feature type="domain" description="C2" evidence="8">
    <location>
        <begin position="261"/>
        <end position="387"/>
    </location>
</feature>